<evidence type="ECO:0000256" key="1">
    <source>
        <dbReference type="PROSITE-ProRule" id="PRU00023"/>
    </source>
</evidence>
<dbReference type="OMA" id="HTRNANG"/>
<dbReference type="Pfam" id="PF12796">
    <property type="entry name" value="Ank_2"/>
    <property type="match status" value="1"/>
</dbReference>
<feature type="transmembrane region" description="Helical" evidence="2">
    <location>
        <begin position="484"/>
        <end position="508"/>
    </location>
</feature>
<evidence type="ECO:0000256" key="2">
    <source>
        <dbReference type="SAM" id="Phobius"/>
    </source>
</evidence>
<feature type="repeat" description="ANK" evidence="1">
    <location>
        <begin position="80"/>
        <end position="112"/>
    </location>
</feature>
<reference evidence="5" key="1">
    <citation type="journal article" date="2016" name="G3 (Bethesda)">
        <title>First Draft Assembly and Annotation of the Genome of a California Endemic Oak Quercus lobata Nee (Fagaceae).</title>
        <authorList>
            <person name="Sork V.L."/>
            <person name="Fitz-Gibbon S.T."/>
            <person name="Puiu D."/>
            <person name="Crepeau M."/>
            <person name="Gugger P.F."/>
            <person name="Sherman R."/>
            <person name="Stevens K."/>
            <person name="Langley C.H."/>
            <person name="Pellegrini M."/>
            <person name="Salzberg S.L."/>
        </authorList>
    </citation>
    <scope>NUCLEOTIDE SEQUENCE [LARGE SCALE GENOMIC DNA]</scope>
    <source>
        <strain evidence="5">cv. SW786</strain>
    </source>
</reference>
<proteinExistence type="predicted"/>
<evidence type="ECO:0000313" key="4">
    <source>
        <dbReference type="EnsemblPlants" id="QL02p084558:mrna"/>
    </source>
</evidence>
<keyword evidence="2" id="KW-0812">Transmembrane</keyword>
<dbReference type="SMART" id="SM00248">
    <property type="entry name" value="ANK"/>
    <property type="match status" value="6"/>
</dbReference>
<dbReference type="PANTHER" id="PTHR24177">
    <property type="entry name" value="CASKIN"/>
    <property type="match status" value="1"/>
</dbReference>
<dbReference type="PROSITE" id="PS50297">
    <property type="entry name" value="ANK_REP_REGION"/>
    <property type="match status" value="1"/>
</dbReference>
<feature type="domain" description="PGG" evidence="3">
    <location>
        <begin position="448"/>
        <end position="512"/>
    </location>
</feature>
<feature type="transmembrane region" description="Helical" evidence="2">
    <location>
        <begin position="520"/>
        <end position="540"/>
    </location>
</feature>
<dbReference type="SUPFAM" id="SSF48403">
    <property type="entry name" value="Ankyrin repeat"/>
    <property type="match status" value="2"/>
</dbReference>
<keyword evidence="2" id="KW-0472">Membrane</keyword>
<reference evidence="4" key="2">
    <citation type="submission" date="2021-01" db="UniProtKB">
        <authorList>
            <consortium name="EnsemblPlants"/>
        </authorList>
    </citation>
    <scope>IDENTIFICATION</scope>
</reference>
<feature type="transmembrane region" description="Helical" evidence="2">
    <location>
        <begin position="447"/>
        <end position="472"/>
    </location>
</feature>
<dbReference type="InterPro" id="IPR026961">
    <property type="entry name" value="PGG_dom"/>
</dbReference>
<dbReference type="PROSITE" id="PS50088">
    <property type="entry name" value="ANK_REPEAT"/>
    <property type="match status" value="1"/>
</dbReference>
<organism evidence="4 5">
    <name type="scientific">Quercus lobata</name>
    <name type="common">Valley oak</name>
    <dbReference type="NCBI Taxonomy" id="97700"/>
    <lineage>
        <taxon>Eukaryota</taxon>
        <taxon>Viridiplantae</taxon>
        <taxon>Streptophyta</taxon>
        <taxon>Embryophyta</taxon>
        <taxon>Tracheophyta</taxon>
        <taxon>Spermatophyta</taxon>
        <taxon>Magnoliopsida</taxon>
        <taxon>eudicotyledons</taxon>
        <taxon>Gunneridae</taxon>
        <taxon>Pentapetalae</taxon>
        <taxon>rosids</taxon>
        <taxon>fabids</taxon>
        <taxon>Fagales</taxon>
        <taxon>Fagaceae</taxon>
        <taxon>Quercus</taxon>
    </lineage>
</organism>
<dbReference type="GO" id="GO:0016020">
    <property type="term" value="C:membrane"/>
    <property type="evidence" value="ECO:0007669"/>
    <property type="project" value="TreeGrafter"/>
</dbReference>
<evidence type="ECO:0000313" key="5">
    <source>
        <dbReference type="Proteomes" id="UP000594261"/>
    </source>
</evidence>
<protein>
    <recommendedName>
        <fullName evidence="3">PGG domain-containing protein</fullName>
    </recommendedName>
</protein>
<dbReference type="InterPro" id="IPR036770">
    <property type="entry name" value="Ankyrin_rpt-contain_sf"/>
</dbReference>
<name>A0A7N2L160_QUELO</name>
<accession>A0A7N2L160</accession>
<dbReference type="PANTHER" id="PTHR24177:SF292">
    <property type="entry name" value="ANKYRIN REPEAT FAMILY PROTEIN-RELATED"/>
    <property type="match status" value="1"/>
</dbReference>
<keyword evidence="1" id="KW-0040">ANK repeat</keyword>
<sequence>MTTDDVNSETAARIERTKLYLAALKGNWKSVENMQEIQRKITKAEETTLHVAAVANKENFVRNLVSNGMSSDDLKVENIAGNTALSYAAATGNVNVAKVMLEKNKDLANLGSGVKPIFMAASLGHSQMVQFLYSETNEMVCQWDENEQAELFITCVKGGLYGIALEMLKANPNFATAKDELQETTLHVLARNPSAFVSGSRPGLLRRHLNIPWLKLKEEKSKQSQAHELLKQCLQAYKDDIENLNEISELSLVLFIAAEVGNVEFLVELIHFDLDLLWKIDDKKRSIFHIAVEKRHESIFNLLVVGSIRDLLADRINEDGNNMLHLAAGLAPEEKLNAISGAALQMQRELLWFQTNQLVSHVVFPYDLQWKEVEKAVRPGFKEMKNGNGETPYVLFAKSHKKLRKQGEKWMMNMAKSSMVVATLIGTIAFSYQPDYKLNHQSPKLGLAYSVSSAIAVFCSSTSLITFLSILTSRYSYEDFLVSLPVKLMIGVTTLFISIAAMMVAFSASFCLKNHNHQELPLIFFVIGLFACVPILYVLLKYRLLVDIVQCTCFRLQPRHRLPY</sequence>
<dbReference type="Proteomes" id="UP000594261">
    <property type="component" value="Chromosome 2"/>
</dbReference>
<dbReference type="AlphaFoldDB" id="A0A7N2L160"/>
<dbReference type="EnsemblPlants" id="QL02p084558:mrna">
    <property type="protein sequence ID" value="QL02p084558:mrna"/>
    <property type="gene ID" value="QL02p084558"/>
</dbReference>
<evidence type="ECO:0000259" key="3">
    <source>
        <dbReference type="Pfam" id="PF13962"/>
    </source>
</evidence>
<dbReference type="Gramene" id="QL02p084558:mrna">
    <property type="protein sequence ID" value="QL02p084558:mrna"/>
    <property type="gene ID" value="QL02p084558"/>
</dbReference>
<dbReference type="Pfam" id="PF13962">
    <property type="entry name" value="PGG"/>
    <property type="match status" value="1"/>
</dbReference>
<dbReference type="InterPro" id="IPR002110">
    <property type="entry name" value="Ankyrin_rpt"/>
</dbReference>
<dbReference type="Gene3D" id="1.25.40.20">
    <property type="entry name" value="Ankyrin repeat-containing domain"/>
    <property type="match status" value="2"/>
</dbReference>
<feature type="transmembrane region" description="Helical" evidence="2">
    <location>
        <begin position="410"/>
        <end position="432"/>
    </location>
</feature>
<keyword evidence="2" id="KW-1133">Transmembrane helix</keyword>
<keyword evidence="5" id="KW-1185">Reference proteome</keyword>
<dbReference type="InParanoid" id="A0A7N2L160"/>